<comment type="caution">
    <text evidence="2">The sequence shown here is derived from an EMBL/GenBank/DDBJ whole genome shotgun (WGS) entry which is preliminary data.</text>
</comment>
<organism evidence="2 3">
    <name type="scientific">Oryza meyeriana var. granulata</name>
    <dbReference type="NCBI Taxonomy" id="110450"/>
    <lineage>
        <taxon>Eukaryota</taxon>
        <taxon>Viridiplantae</taxon>
        <taxon>Streptophyta</taxon>
        <taxon>Embryophyta</taxon>
        <taxon>Tracheophyta</taxon>
        <taxon>Spermatophyta</taxon>
        <taxon>Magnoliopsida</taxon>
        <taxon>Liliopsida</taxon>
        <taxon>Poales</taxon>
        <taxon>Poaceae</taxon>
        <taxon>BOP clade</taxon>
        <taxon>Oryzoideae</taxon>
        <taxon>Oryzeae</taxon>
        <taxon>Oryzinae</taxon>
        <taxon>Oryza</taxon>
        <taxon>Oryza meyeriana</taxon>
    </lineage>
</organism>
<evidence type="ECO:0000313" key="3">
    <source>
        <dbReference type="Proteomes" id="UP000479710"/>
    </source>
</evidence>
<proteinExistence type="predicted"/>
<dbReference type="InterPro" id="IPR005174">
    <property type="entry name" value="KIB1-4_b-propeller"/>
</dbReference>
<evidence type="ECO:0000259" key="1">
    <source>
        <dbReference type="Pfam" id="PF03478"/>
    </source>
</evidence>
<dbReference type="AlphaFoldDB" id="A0A6G1ER42"/>
<keyword evidence="3" id="KW-1185">Reference proteome</keyword>
<dbReference type="Proteomes" id="UP000479710">
    <property type="component" value="Unassembled WGS sequence"/>
</dbReference>
<dbReference type="Pfam" id="PF03478">
    <property type="entry name" value="Beta-prop_KIB1-4"/>
    <property type="match status" value="1"/>
</dbReference>
<dbReference type="OrthoDB" id="642536at2759"/>
<dbReference type="EMBL" id="SPHZ02000003">
    <property type="protein sequence ID" value="KAF0927042.1"/>
    <property type="molecule type" value="Genomic_DNA"/>
</dbReference>
<accession>A0A6G1ER42</accession>
<sequence length="148" mass="16489">MESRGFDLPDLLRLIYDRLICPLIAAAWARPAATGTSPGCVTHRFKFRVEDARAARYFGAFEGGWVFLTIGRHGHTLLNLLTDSSFRLPKLFFEGNGLHIPLVILAATLSSPPVDGHSVIGAIISSRRRFDGTERQLAFWRLGQCDYT</sequence>
<protein>
    <recommendedName>
        <fullName evidence="1">KIB1-4 beta-propeller domain-containing protein</fullName>
    </recommendedName>
</protein>
<name>A0A6G1ER42_9ORYZ</name>
<feature type="domain" description="KIB1-4 beta-propeller" evidence="1">
    <location>
        <begin position="44"/>
        <end position="144"/>
    </location>
</feature>
<evidence type="ECO:0000313" key="2">
    <source>
        <dbReference type="EMBL" id="KAF0927042.1"/>
    </source>
</evidence>
<reference evidence="2 3" key="1">
    <citation type="submission" date="2019-11" db="EMBL/GenBank/DDBJ databases">
        <title>Whole genome sequence of Oryza granulata.</title>
        <authorList>
            <person name="Li W."/>
        </authorList>
    </citation>
    <scope>NUCLEOTIDE SEQUENCE [LARGE SCALE GENOMIC DNA]</scope>
    <source>
        <strain evidence="3">cv. Menghai</strain>
        <tissue evidence="2">Leaf</tissue>
    </source>
</reference>
<gene>
    <name evidence="2" type="ORF">E2562_029263</name>
</gene>